<evidence type="ECO:0000313" key="2">
    <source>
        <dbReference type="Proteomes" id="UP000005237"/>
    </source>
</evidence>
<dbReference type="AlphaFoldDB" id="A0A8R1EAP2"/>
<keyword evidence="2" id="KW-1185">Reference proteome</keyword>
<sequence length="100" mass="11810">MKVYPDDDEMIDLRHKIHIMNAEKFIDTCNQHTNLIHQIQRVMVNSSNDDDAKIKFDALRNKGNYLCARGANNFVRYAMRLREVNICLQRLFTELKPITN</sequence>
<dbReference type="Proteomes" id="UP000005237">
    <property type="component" value="Unassembled WGS sequence"/>
</dbReference>
<name>A0A8R1EAP2_CAEJA</name>
<reference evidence="2" key="1">
    <citation type="submission" date="2010-08" db="EMBL/GenBank/DDBJ databases">
        <authorList>
            <consortium name="Caenorhabditis japonica Sequencing Consortium"/>
            <person name="Wilson R.K."/>
        </authorList>
    </citation>
    <scope>NUCLEOTIDE SEQUENCE [LARGE SCALE GENOMIC DNA]</scope>
    <source>
        <strain evidence="2">DF5081</strain>
    </source>
</reference>
<reference evidence="1" key="2">
    <citation type="submission" date="2022-06" db="UniProtKB">
        <authorList>
            <consortium name="EnsemblMetazoa"/>
        </authorList>
    </citation>
    <scope>IDENTIFICATION</scope>
    <source>
        <strain evidence="1">DF5081</strain>
    </source>
</reference>
<accession>A0A8R1EAP2</accession>
<protein>
    <submittedName>
        <fullName evidence="1">Uncharacterized protein</fullName>
    </submittedName>
</protein>
<organism evidence="1 2">
    <name type="scientific">Caenorhabditis japonica</name>
    <dbReference type="NCBI Taxonomy" id="281687"/>
    <lineage>
        <taxon>Eukaryota</taxon>
        <taxon>Metazoa</taxon>
        <taxon>Ecdysozoa</taxon>
        <taxon>Nematoda</taxon>
        <taxon>Chromadorea</taxon>
        <taxon>Rhabditida</taxon>
        <taxon>Rhabditina</taxon>
        <taxon>Rhabditomorpha</taxon>
        <taxon>Rhabditoidea</taxon>
        <taxon>Rhabditidae</taxon>
        <taxon>Peloderinae</taxon>
        <taxon>Caenorhabditis</taxon>
    </lineage>
</organism>
<proteinExistence type="predicted"/>
<evidence type="ECO:0000313" key="1">
    <source>
        <dbReference type="EnsemblMetazoa" id="CJA32252.1"/>
    </source>
</evidence>
<dbReference type="EnsemblMetazoa" id="CJA32252.1">
    <property type="protein sequence ID" value="CJA32252.1"/>
    <property type="gene ID" value="WBGene00208099"/>
</dbReference>